<dbReference type="RefSeq" id="WP_345462356.1">
    <property type="nucleotide sequence ID" value="NZ_BAABHF010000017.1"/>
</dbReference>
<dbReference type="Proteomes" id="UP001500503">
    <property type="component" value="Unassembled WGS sequence"/>
</dbReference>
<proteinExistence type="predicted"/>
<dbReference type="InterPro" id="IPR036388">
    <property type="entry name" value="WH-like_DNA-bd_sf"/>
</dbReference>
<reference evidence="6" key="1">
    <citation type="journal article" date="2019" name="Int. J. Syst. Evol. Microbiol.">
        <title>The Global Catalogue of Microorganisms (GCM) 10K type strain sequencing project: providing services to taxonomists for standard genome sequencing and annotation.</title>
        <authorList>
            <consortium name="The Broad Institute Genomics Platform"/>
            <consortium name="The Broad Institute Genome Sequencing Center for Infectious Disease"/>
            <person name="Wu L."/>
            <person name="Ma J."/>
        </authorList>
    </citation>
    <scope>NUCLEOTIDE SEQUENCE [LARGE SCALE GENOMIC DNA]</scope>
    <source>
        <strain evidence="6">JCM 17933</strain>
    </source>
</reference>
<keyword evidence="6" id="KW-1185">Reference proteome</keyword>
<dbReference type="SUPFAM" id="SSF52540">
    <property type="entry name" value="P-loop containing nucleoside triphosphate hydrolases"/>
    <property type="match status" value="1"/>
</dbReference>
<feature type="region of interest" description="Disordered" evidence="3">
    <location>
        <begin position="1"/>
        <end position="22"/>
    </location>
</feature>
<comment type="caution">
    <text evidence="5">The sequence shown here is derived from an EMBL/GenBank/DDBJ whole genome shotgun (WGS) entry which is preliminary data.</text>
</comment>
<dbReference type="Gene3D" id="1.25.40.10">
    <property type="entry name" value="Tetratricopeptide repeat domain"/>
    <property type="match status" value="2"/>
</dbReference>
<dbReference type="Gene3D" id="1.10.10.10">
    <property type="entry name" value="Winged helix-like DNA-binding domain superfamily/Winged helix DNA-binding domain"/>
    <property type="match status" value="1"/>
</dbReference>
<evidence type="ECO:0000313" key="5">
    <source>
        <dbReference type="EMBL" id="GAA4491856.1"/>
    </source>
</evidence>
<dbReference type="Pfam" id="PF00196">
    <property type="entry name" value="GerE"/>
    <property type="match status" value="1"/>
</dbReference>
<dbReference type="PRINTS" id="PR00038">
    <property type="entry name" value="HTHLUXR"/>
</dbReference>
<dbReference type="InterPro" id="IPR011990">
    <property type="entry name" value="TPR-like_helical_dom_sf"/>
</dbReference>
<dbReference type="PROSITE" id="PS50043">
    <property type="entry name" value="HTH_LUXR_2"/>
    <property type="match status" value="1"/>
</dbReference>
<keyword evidence="2" id="KW-0067">ATP-binding</keyword>
<protein>
    <recommendedName>
        <fullName evidence="4">HTH luxR-type domain-containing protein</fullName>
    </recommendedName>
</protein>
<feature type="compositionally biased region" description="Low complexity" evidence="3">
    <location>
        <begin position="1"/>
        <end position="16"/>
    </location>
</feature>
<dbReference type="SUPFAM" id="SSF48452">
    <property type="entry name" value="TPR-like"/>
    <property type="match status" value="1"/>
</dbReference>
<evidence type="ECO:0000256" key="1">
    <source>
        <dbReference type="ARBA" id="ARBA00022741"/>
    </source>
</evidence>
<organism evidence="5 6">
    <name type="scientific">Actinoallomurus oryzae</name>
    <dbReference type="NCBI Taxonomy" id="502180"/>
    <lineage>
        <taxon>Bacteria</taxon>
        <taxon>Bacillati</taxon>
        <taxon>Actinomycetota</taxon>
        <taxon>Actinomycetes</taxon>
        <taxon>Streptosporangiales</taxon>
        <taxon>Thermomonosporaceae</taxon>
        <taxon>Actinoallomurus</taxon>
    </lineage>
</organism>
<dbReference type="PANTHER" id="PTHR16305">
    <property type="entry name" value="TESTICULAR SOLUBLE ADENYLYL CYCLASE"/>
    <property type="match status" value="1"/>
</dbReference>
<dbReference type="Gene3D" id="3.40.50.300">
    <property type="entry name" value="P-loop containing nucleotide triphosphate hydrolases"/>
    <property type="match status" value="1"/>
</dbReference>
<dbReference type="EMBL" id="BAABHF010000017">
    <property type="protein sequence ID" value="GAA4491856.1"/>
    <property type="molecule type" value="Genomic_DNA"/>
</dbReference>
<evidence type="ECO:0000259" key="4">
    <source>
        <dbReference type="PROSITE" id="PS50043"/>
    </source>
</evidence>
<dbReference type="InterPro" id="IPR041664">
    <property type="entry name" value="AAA_16"/>
</dbReference>
<evidence type="ECO:0000256" key="3">
    <source>
        <dbReference type="SAM" id="MobiDB-lite"/>
    </source>
</evidence>
<dbReference type="InterPro" id="IPR016032">
    <property type="entry name" value="Sig_transdc_resp-reg_C-effctor"/>
</dbReference>
<keyword evidence="1" id="KW-0547">Nucleotide-binding</keyword>
<dbReference type="SMART" id="SM00421">
    <property type="entry name" value="HTH_LUXR"/>
    <property type="match status" value="1"/>
</dbReference>
<evidence type="ECO:0000256" key="2">
    <source>
        <dbReference type="ARBA" id="ARBA00022840"/>
    </source>
</evidence>
<evidence type="ECO:0000313" key="6">
    <source>
        <dbReference type="Proteomes" id="UP001500503"/>
    </source>
</evidence>
<dbReference type="PROSITE" id="PS00622">
    <property type="entry name" value="HTH_LUXR_1"/>
    <property type="match status" value="1"/>
</dbReference>
<dbReference type="SUPFAM" id="SSF46894">
    <property type="entry name" value="C-terminal effector domain of the bipartite response regulators"/>
    <property type="match status" value="1"/>
</dbReference>
<dbReference type="PANTHER" id="PTHR16305:SF35">
    <property type="entry name" value="TRANSCRIPTIONAL ACTIVATOR DOMAIN"/>
    <property type="match status" value="1"/>
</dbReference>
<dbReference type="Pfam" id="PF13191">
    <property type="entry name" value="AAA_16"/>
    <property type="match status" value="1"/>
</dbReference>
<accession>A0ABP8PUM7</accession>
<feature type="domain" description="HTH luxR-type" evidence="4">
    <location>
        <begin position="900"/>
        <end position="965"/>
    </location>
</feature>
<dbReference type="InterPro" id="IPR027417">
    <property type="entry name" value="P-loop_NTPase"/>
</dbReference>
<gene>
    <name evidence="5" type="ORF">GCM10023191_026460</name>
</gene>
<name>A0ABP8PUM7_9ACTN</name>
<dbReference type="CDD" id="cd06170">
    <property type="entry name" value="LuxR_C_like"/>
    <property type="match status" value="1"/>
</dbReference>
<dbReference type="InterPro" id="IPR000792">
    <property type="entry name" value="Tscrpt_reg_LuxR_C"/>
</dbReference>
<sequence>MHWRASGPTGAPSAAGRQANPPLVGRREVLAEFGRLLDTIGDGSALVGLFGEPGAGKTRLLAELVAGARSRGMVPLSGRAAEFEQEMPFGMVIDALDDRLEEKGLPDGIDEGPAALLATIFPALSGEKPVTSAGDTDLTGLARYRLYRAVRQLLSELAAESGLVLILDDVHWADDSSVELLDHLLRHPPHGPVLIAVAYRPAQASARLRALIESHGHQITVGPLSEAEVAEFLGPDTSPELRQRLYEDSGGNPFYLEALARMEQGPPDARRSEAGSDDQDDLPAPVRAALQTELGGLSDNALLVAQAGAAAADEFEPAVAAAAAEKPEDVALEAISELAARDIVRPATPGRFRFRHPLVRNAVYGSAAAGWRHAAHARIAAHLTQLGATAAVRARHVERSGAFGDESAIATLIDAARAAAPQAPATAAHWFKAGLRLMPTDHEARPELLLELATVQAVSGQITSGRDMAREALRLLAPNDISRRSRAARVCALMERMLGRPHQGRTVLLDELHRISDPRSAAAVRLRLRLVADSLIRSDFRAANAVLELMPDSAPEWEPGLEMATASLRPLPSLAAGRIAEAVRHIDRADRLVAAAPDEHLAEWMDIITWLCWTETMMGRHQSARRRFDRAITVARSTGQSYMVPHLMAGRARALVMLGRLADAAIAAEEAAGVARLLGTGQELVMALTQQCLVASWTGDDEEALRFGEQAMAMSADTVEWWGAMAQYVHALALVNSGRVDEGAEALVTACNGFVRPKIDPAALMACCEVMARIEAERARCDEARVWVERAAKLAHPNVPAGVGLATLARAHLQRPDDPAAAAESAREAAEVLEGAELRVDAGRARLTAGLAYAEVGERERAREELRAASALFEACGARALQAQAIRELRRQGVRVPGATGRGAHGLSRREYEVAALVAEGHTNQQIAEKLFISVRTVETHLSRIFTKLSVTSRVGVVNALARLTED</sequence>